<keyword evidence="6" id="KW-1185">Reference proteome</keyword>
<evidence type="ECO:0000256" key="1">
    <source>
        <dbReference type="ARBA" id="ARBA00022722"/>
    </source>
</evidence>
<evidence type="ECO:0000256" key="2">
    <source>
        <dbReference type="ARBA" id="ARBA00022801"/>
    </source>
</evidence>
<gene>
    <name evidence="5" type="ORF">BJX66DRAFT_295308</name>
</gene>
<comment type="caution">
    <text evidence="5">The sequence shown here is derived from an EMBL/GenBank/DDBJ whole genome shotgun (WGS) entry which is preliminary data.</text>
</comment>
<evidence type="ECO:0000259" key="4">
    <source>
        <dbReference type="SMART" id="SM00479"/>
    </source>
</evidence>
<dbReference type="PANTHER" id="PTHR12801">
    <property type="entry name" value="RNA EXONUCLEASE REXO1 / RECO3 FAMILY MEMBER-RELATED"/>
    <property type="match status" value="1"/>
</dbReference>
<name>A0ABR4GHR9_9EURO</name>
<keyword evidence="3" id="KW-0269">Exonuclease</keyword>
<dbReference type="InterPro" id="IPR047021">
    <property type="entry name" value="REXO1/3/4-like"/>
</dbReference>
<dbReference type="InterPro" id="IPR013520">
    <property type="entry name" value="Ribonucl_H"/>
</dbReference>
<dbReference type="Proteomes" id="UP001610563">
    <property type="component" value="Unassembled WGS sequence"/>
</dbReference>
<protein>
    <submittedName>
        <fullName evidence="5">Ribonuclease H-like domain-containing protein</fullName>
    </submittedName>
</protein>
<accession>A0ABR4GHR9</accession>
<dbReference type="SMART" id="SM00479">
    <property type="entry name" value="EXOIII"/>
    <property type="match status" value="1"/>
</dbReference>
<reference evidence="5 6" key="1">
    <citation type="submission" date="2024-07" db="EMBL/GenBank/DDBJ databases">
        <title>Section-level genome sequencing and comparative genomics of Aspergillus sections Usti and Cavernicolus.</title>
        <authorList>
            <consortium name="Lawrence Berkeley National Laboratory"/>
            <person name="Nybo J.L."/>
            <person name="Vesth T.C."/>
            <person name="Theobald S."/>
            <person name="Frisvad J.C."/>
            <person name="Larsen T.O."/>
            <person name="Kjaerboelling I."/>
            <person name="Rothschild-Mancinelli K."/>
            <person name="Lyhne E.K."/>
            <person name="Kogle M.E."/>
            <person name="Barry K."/>
            <person name="Clum A."/>
            <person name="Na H."/>
            <person name="Ledsgaard L."/>
            <person name="Lin J."/>
            <person name="Lipzen A."/>
            <person name="Kuo A."/>
            <person name="Riley R."/>
            <person name="Mondo S."/>
            <person name="Labutti K."/>
            <person name="Haridas S."/>
            <person name="Pangalinan J."/>
            <person name="Salamov A.A."/>
            <person name="Simmons B.A."/>
            <person name="Magnuson J.K."/>
            <person name="Chen J."/>
            <person name="Drula E."/>
            <person name="Henrissat B."/>
            <person name="Wiebenga A."/>
            <person name="Lubbers R.J."/>
            <person name="Gomes A.C."/>
            <person name="Makela M.R."/>
            <person name="Stajich J."/>
            <person name="Grigoriev I.V."/>
            <person name="Mortensen U.H."/>
            <person name="De Vries R.P."/>
            <person name="Baker S.E."/>
            <person name="Andersen M.R."/>
        </authorList>
    </citation>
    <scope>NUCLEOTIDE SEQUENCE [LARGE SCALE GENOMIC DNA]</scope>
    <source>
        <strain evidence="5 6">CBS 209.92</strain>
    </source>
</reference>
<dbReference type="EMBL" id="JBFTWV010000012">
    <property type="protein sequence ID" value="KAL2798611.1"/>
    <property type="molecule type" value="Genomic_DNA"/>
</dbReference>
<dbReference type="InterPro" id="IPR036397">
    <property type="entry name" value="RNaseH_sf"/>
</dbReference>
<dbReference type="Gene3D" id="3.30.420.10">
    <property type="entry name" value="Ribonuclease H-like superfamily/Ribonuclease H"/>
    <property type="match status" value="1"/>
</dbReference>
<keyword evidence="2" id="KW-0378">Hydrolase</keyword>
<keyword evidence="1" id="KW-0540">Nuclease</keyword>
<feature type="domain" description="Exonuclease" evidence="4">
    <location>
        <begin position="67"/>
        <end position="243"/>
    </location>
</feature>
<proteinExistence type="predicted"/>
<evidence type="ECO:0000313" key="6">
    <source>
        <dbReference type="Proteomes" id="UP001610563"/>
    </source>
</evidence>
<dbReference type="PANTHER" id="PTHR12801:SF114">
    <property type="entry name" value="EXONUCLEASE, PUTATIVE (AFU_ORTHOLOGUE AFUA_7G00870)-RELATED"/>
    <property type="match status" value="1"/>
</dbReference>
<dbReference type="SUPFAM" id="SSF53098">
    <property type="entry name" value="Ribonuclease H-like"/>
    <property type="match status" value="1"/>
</dbReference>
<evidence type="ECO:0000256" key="3">
    <source>
        <dbReference type="ARBA" id="ARBA00022839"/>
    </source>
</evidence>
<organism evidence="5 6">
    <name type="scientific">Aspergillus keveii</name>
    <dbReference type="NCBI Taxonomy" id="714993"/>
    <lineage>
        <taxon>Eukaryota</taxon>
        <taxon>Fungi</taxon>
        <taxon>Dikarya</taxon>
        <taxon>Ascomycota</taxon>
        <taxon>Pezizomycotina</taxon>
        <taxon>Eurotiomycetes</taxon>
        <taxon>Eurotiomycetidae</taxon>
        <taxon>Eurotiales</taxon>
        <taxon>Aspergillaceae</taxon>
        <taxon>Aspergillus</taxon>
        <taxon>Aspergillus subgen. Nidulantes</taxon>
    </lineage>
</organism>
<dbReference type="Pfam" id="PF00929">
    <property type="entry name" value="RNase_T"/>
    <property type="match status" value="1"/>
</dbReference>
<evidence type="ECO:0000313" key="5">
    <source>
        <dbReference type="EMBL" id="KAL2798611.1"/>
    </source>
</evidence>
<sequence length="304" mass="35413">MAPRMSDDISGGWWFNIPPEERDAAYRKIQDSIHPASDFHKNNPFGNSNLPVPINYGPNFTGRRKRRVVAFDCEMVGVAPNKRSHICELCVVDVLTGEVLIDCVIDPKQNIIDWRTESSNMTATKMRYHRRYASRDGQYLEGFEAAREAFFNFVDQNTILVTHAGDNDLKALGLVHNRIINTQILTKKKVSEIYGRNVNPYSLKQITYELIGRWIQGFDGHECLEDTLATRDTCLRILKRPQDLEAWAEWQVRLLTGEEKRVVRLLFGEEEIIEKPYKQRELWGQPTARERIDKIYRDKEKKEE</sequence>
<dbReference type="InterPro" id="IPR012337">
    <property type="entry name" value="RNaseH-like_sf"/>
</dbReference>